<dbReference type="Gene3D" id="1.25.40.20">
    <property type="entry name" value="Ankyrin repeat-containing domain"/>
    <property type="match status" value="1"/>
</dbReference>
<feature type="repeat" description="ANK" evidence="1">
    <location>
        <begin position="108"/>
        <end position="133"/>
    </location>
</feature>
<dbReference type="SUPFAM" id="SSF48403">
    <property type="entry name" value="Ankyrin repeat"/>
    <property type="match status" value="1"/>
</dbReference>
<dbReference type="PROSITE" id="PS50088">
    <property type="entry name" value="ANK_REPEAT"/>
    <property type="match status" value="2"/>
</dbReference>
<name>A0A9P8CEC4_9HELO</name>
<evidence type="ECO:0000256" key="1">
    <source>
        <dbReference type="PROSITE-ProRule" id="PRU00023"/>
    </source>
</evidence>
<evidence type="ECO:0000313" key="2">
    <source>
        <dbReference type="EMBL" id="KAG9242176.1"/>
    </source>
</evidence>
<dbReference type="InterPro" id="IPR036770">
    <property type="entry name" value="Ankyrin_rpt-contain_sf"/>
</dbReference>
<keyword evidence="1" id="KW-0040">ANK repeat</keyword>
<dbReference type="OrthoDB" id="195446at2759"/>
<sequence length="195" mass="21891">MEQCNDVGQTLIIIAVVKRNKEIVQSLLDYHPKPNVKAKDNYGRSVLHYALRGYGGDEMVEMLVKSGADVNAPCSEGLPIHFAVINNKPKSLEILAAHNAYLEAKDPGGRTAMVLAVKYQRDDLVQILLEAGAIFDRTLFTDAISKQFIRRLEAYEILPRLEGISINNASRRERTDSVGTAYNLPRVLRRFIKPR</sequence>
<reference evidence="2" key="1">
    <citation type="journal article" date="2021" name="IMA Fungus">
        <title>Genomic characterization of three marine fungi, including Emericellopsis atlantica sp. nov. with signatures of a generalist lifestyle and marine biomass degradation.</title>
        <authorList>
            <person name="Hagestad O.C."/>
            <person name="Hou L."/>
            <person name="Andersen J.H."/>
            <person name="Hansen E.H."/>
            <person name="Altermark B."/>
            <person name="Li C."/>
            <person name="Kuhnert E."/>
            <person name="Cox R.J."/>
            <person name="Crous P.W."/>
            <person name="Spatafora J.W."/>
            <person name="Lail K."/>
            <person name="Amirebrahimi M."/>
            <person name="Lipzen A."/>
            <person name="Pangilinan J."/>
            <person name="Andreopoulos W."/>
            <person name="Hayes R.D."/>
            <person name="Ng V."/>
            <person name="Grigoriev I.V."/>
            <person name="Jackson S.A."/>
            <person name="Sutton T.D.S."/>
            <person name="Dobson A.D.W."/>
            <person name="Rama T."/>
        </authorList>
    </citation>
    <scope>NUCLEOTIDE SEQUENCE</scope>
    <source>
        <strain evidence="2">TRa3180A</strain>
    </source>
</reference>
<dbReference type="Pfam" id="PF12796">
    <property type="entry name" value="Ank_2"/>
    <property type="match status" value="2"/>
</dbReference>
<organism evidence="2 3">
    <name type="scientific">Calycina marina</name>
    <dbReference type="NCBI Taxonomy" id="1763456"/>
    <lineage>
        <taxon>Eukaryota</taxon>
        <taxon>Fungi</taxon>
        <taxon>Dikarya</taxon>
        <taxon>Ascomycota</taxon>
        <taxon>Pezizomycotina</taxon>
        <taxon>Leotiomycetes</taxon>
        <taxon>Helotiales</taxon>
        <taxon>Pezizellaceae</taxon>
        <taxon>Calycina</taxon>
    </lineage>
</organism>
<dbReference type="AlphaFoldDB" id="A0A9P8CEC4"/>
<dbReference type="PANTHER" id="PTHR24118">
    <property type="entry name" value="POTE ANKYRIN DOMAIN"/>
    <property type="match status" value="1"/>
</dbReference>
<gene>
    <name evidence="2" type="ORF">BJ878DRAFT_426506</name>
</gene>
<feature type="repeat" description="ANK" evidence="1">
    <location>
        <begin position="42"/>
        <end position="75"/>
    </location>
</feature>
<protein>
    <submittedName>
        <fullName evidence="2">Ankyrin repeat-containing domain protein</fullName>
    </submittedName>
</protein>
<dbReference type="SMART" id="SM00248">
    <property type="entry name" value="ANK"/>
    <property type="match status" value="4"/>
</dbReference>
<accession>A0A9P8CEC4</accession>
<dbReference type="PANTHER" id="PTHR24118:SF99">
    <property type="entry name" value="POTE ANKYRIN DOMAIN FAMILY MEMBER 3C-RELATED"/>
    <property type="match status" value="1"/>
</dbReference>
<keyword evidence="3" id="KW-1185">Reference proteome</keyword>
<dbReference type="EMBL" id="MU254103">
    <property type="protein sequence ID" value="KAG9242176.1"/>
    <property type="molecule type" value="Genomic_DNA"/>
</dbReference>
<comment type="caution">
    <text evidence="2">The sequence shown here is derived from an EMBL/GenBank/DDBJ whole genome shotgun (WGS) entry which is preliminary data.</text>
</comment>
<dbReference type="InterPro" id="IPR002110">
    <property type="entry name" value="Ankyrin_rpt"/>
</dbReference>
<dbReference type="Proteomes" id="UP000887226">
    <property type="component" value="Unassembled WGS sequence"/>
</dbReference>
<dbReference type="PROSITE" id="PS50297">
    <property type="entry name" value="ANK_REP_REGION"/>
    <property type="match status" value="2"/>
</dbReference>
<evidence type="ECO:0000313" key="3">
    <source>
        <dbReference type="Proteomes" id="UP000887226"/>
    </source>
</evidence>
<proteinExistence type="predicted"/>